<sequence>MRDRQRYQFVNWKDGMKINKDHFIDQNNAVKDAMADIAALNLSPYRYGILPPTLAGETNFSAKISLDNTGAIQVVVDACQAITPGGVRIALPAFGSSVAASESERPSFTLPFSPLTDELEWYLLLVVNPFVTQPAGPLDPYADPPRHQYVIPTYSFELLSATQMKQFAQYPYALAVGKLFVSNGEVNVEDYFIPPCYAVHAHPELVSLLGEVDGFLAALERHCSKTVQKIFQKSQQGRIVELVQFLCDRVILYLGQALSAARWTLLYDSPSALFYTLASLARVIRNTIDLRIGSGKDELMGYMGNWCDLNPGELESMLSSIANMKYDHNDVNKNISEAAVFVKVMNKLFGTLSQLDMIDKKKEKERPIVFVKEEAIDEAPVGGSKLKRFG</sequence>
<reference evidence="1 2" key="1">
    <citation type="submission" date="2016-11" db="EMBL/GenBank/DDBJ databases">
        <authorList>
            <person name="Jaros S."/>
            <person name="Januszkiewicz K."/>
            <person name="Wedrychowicz H."/>
        </authorList>
    </citation>
    <scope>NUCLEOTIDE SEQUENCE [LARGE SCALE GENOMIC DNA]</scope>
    <source>
        <strain evidence="1 2">DSM 26897</strain>
    </source>
</reference>
<name>A0A1M4S9B4_9BACT</name>
<keyword evidence="2" id="KW-1185">Reference proteome</keyword>
<evidence type="ECO:0000313" key="2">
    <source>
        <dbReference type="Proteomes" id="UP000184368"/>
    </source>
</evidence>
<organism evidence="1 2">
    <name type="scientific">Cnuella takakiae</name>
    <dbReference type="NCBI Taxonomy" id="1302690"/>
    <lineage>
        <taxon>Bacteria</taxon>
        <taxon>Pseudomonadati</taxon>
        <taxon>Bacteroidota</taxon>
        <taxon>Chitinophagia</taxon>
        <taxon>Chitinophagales</taxon>
        <taxon>Chitinophagaceae</taxon>
        <taxon>Cnuella</taxon>
    </lineage>
</organism>
<protein>
    <submittedName>
        <fullName evidence="1">Type VI secretion, VC_A0110, EvfL, ImpJ, VasE</fullName>
    </submittedName>
</protein>
<dbReference type="AlphaFoldDB" id="A0A1M4S9B4"/>
<gene>
    <name evidence="1" type="ORF">SAMN05444008_10130</name>
</gene>
<dbReference type="STRING" id="1302690.BUE76_23010"/>
<dbReference type="RefSeq" id="WP_073038849.1">
    <property type="nucleotide sequence ID" value="NZ_FQUO01000001.1"/>
</dbReference>
<dbReference type="OrthoDB" id="1090702at2"/>
<accession>A0A1M4S9B4</accession>
<dbReference type="EMBL" id="FQUO01000001">
    <property type="protein sequence ID" value="SHE28794.1"/>
    <property type="molecule type" value="Genomic_DNA"/>
</dbReference>
<proteinExistence type="predicted"/>
<evidence type="ECO:0000313" key="1">
    <source>
        <dbReference type="EMBL" id="SHE28794.1"/>
    </source>
</evidence>
<dbReference type="Proteomes" id="UP000184368">
    <property type="component" value="Unassembled WGS sequence"/>
</dbReference>